<proteinExistence type="predicted"/>
<feature type="region of interest" description="Disordered" evidence="1">
    <location>
        <begin position="257"/>
        <end position="279"/>
    </location>
</feature>
<keyword evidence="3" id="KW-1185">Reference proteome</keyword>
<feature type="region of interest" description="Disordered" evidence="1">
    <location>
        <begin position="153"/>
        <end position="230"/>
    </location>
</feature>
<evidence type="ECO:0000256" key="1">
    <source>
        <dbReference type="SAM" id="MobiDB-lite"/>
    </source>
</evidence>
<name>A0AAV3QJ04_LITER</name>
<accession>A0AAV3QJ04</accession>
<organism evidence="2 3">
    <name type="scientific">Lithospermum erythrorhizon</name>
    <name type="common">Purple gromwell</name>
    <name type="synonym">Lithospermum officinale var. erythrorhizon</name>
    <dbReference type="NCBI Taxonomy" id="34254"/>
    <lineage>
        <taxon>Eukaryota</taxon>
        <taxon>Viridiplantae</taxon>
        <taxon>Streptophyta</taxon>
        <taxon>Embryophyta</taxon>
        <taxon>Tracheophyta</taxon>
        <taxon>Spermatophyta</taxon>
        <taxon>Magnoliopsida</taxon>
        <taxon>eudicotyledons</taxon>
        <taxon>Gunneridae</taxon>
        <taxon>Pentapetalae</taxon>
        <taxon>asterids</taxon>
        <taxon>lamiids</taxon>
        <taxon>Boraginales</taxon>
        <taxon>Boraginaceae</taxon>
        <taxon>Boraginoideae</taxon>
        <taxon>Lithospermeae</taxon>
        <taxon>Lithospermum</taxon>
    </lineage>
</organism>
<gene>
    <name evidence="2" type="ORF">LIER_43625</name>
</gene>
<sequence length="279" mass="30470">MVVSSSSEEDNVTGPLLRMYLPFPRLSFIVDPFFVSILNWVVHFRAKLPTREPPVMGLSDADLEPRGFKDGTSQGSRGYLSTSPVLYSGQGKGSLPPTDLVPASTPFLAGEHSATVVLEPEDHEEIGSATPQAVSLSPLLVLVLQAARLSPSLSEGIPSSRNRVRSPPANPRPVHSQRRSDKVPFLRIPWRRRGPEQREGPGGRGPAAPPQKSGWGTQHPTGERYAASVRRTEAVRAQLEGVQAERDSAQLERASLMKERESLRASRDEKLQSNDCMLG</sequence>
<dbReference type="EMBL" id="BAABME010036979">
    <property type="protein sequence ID" value="GAA0163022.1"/>
    <property type="molecule type" value="Genomic_DNA"/>
</dbReference>
<evidence type="ECO:0000313" key="3">
    <source>
        <dbReference type="Proteomes" id="UP001454036"/>
    </source>
</evidence>
<dbReference type="Proteomes" id="UP001454036">
    <property type="component" value="Unassembled WGS sequence"/>
</dbReference>
<comment type="caution">
    <text evidence="2">The sequence shown here is derived from an EMBL/GenBank/DDBJ whole genome shotgun (WGS) entry which is preliminary data.</text>
</comment>
<reference evidence="2 3" key="1">
    <citation type="submission" date="2024-01" db="EMBL/GenBank/DDBJ databases">
        <title>The complete chloroplast genome sequence of Lithospermum erythrorhizon: insights into the phylogenetic relationship among Boraginaceae species and the maternal lineages of purple gromwells.</title>
        <authorList>
            <person name="Okada T."/>
            <person name="Watanabe K."/>
        </authorList>
    </citation>
    <scope>NUCLEOTIDE SEQUENCE [LARGE SCALE GENOMIC DNA]</scope>
</reference>
<protein>
    <submittedName>
        <fullName evidence="2">Uncharacterized protein</fullName>
    </submittedName>
</protein>
<evidence type="ECO:0000313" key="2">
    <source>
        <dbReference type="EMBL" id="GAA0163022.1"/>
    </source>
</evidence>
<feature type="compositionally biased region" description="Basic and acidic residues" evidence="1">
    <location>
        <begin position="257"/>
        <end position="272"/>
    </location>
</feature>
<dbReference type="AlphaFoldDB" id="A0AAV3QJ04"/>